<comment type="caution">
    <text evidence="1">The sequence shown here is derived from an EMBL/GenBank/DDBJ whole genome shotgun (WGS) entry which is preliminary data.</text>
</comment>
<dbReference type="RefSeq" id="WP_220370434.1">
    <property type="nucleotide sequence ID" value="NZ_JAEUAO010000001.1"/>
</dbReference>
<dbReference type="Proteomes" id="UP000757604">
    <property type="component" value="Unassembled WGS sequence"/>
</dbReference>
<sequence length="204" mass="22744">MATVGETIRIIRQETLEATKELLVRTAKAEHAAIMRSQPAPQGFTRIVDGRVGAAEESVRADGVIVYQYRRLDEIVQFAMETLFDLSPVLSGEYRRSHIILIDGIAQPDLKSWAPGSEISISNPLPYSRKIEVGRMTMRVPGTSKVYQQAQRIVAGRFGNVVAVRFTYRSFLGGGEGKIRAATAKAREQERASLRFPALLIRER</sequence>
<evidence type="ECO:0000313" key="2">
    <source>
        <dbReference type="Proteomes" id="UP000757604"/>
    </source>
</evidence>
<reference evidence="1 2" key="1">
    <citation type="journal article" date="2021" name="MBio">
        <title>Poor Competitiveness of Bradyrhizobium in Pigeon Pea Root Colonization in Indian Soils.</title>
        <authorList>
            <person name="Chalasani D."/>
            <person name="Basu A."/>
            <person name="Pullabhotla S.V.S.R.N."/>
            <person name="Jorrin B."/>
            <person name="Neal A.L."/>
            <person name="Poole P.S."/>
            <person name="Podile A.R."/>
            <person name="Tkacz A."/>
        </authorList>
    </citation>
    <scope>NUCLEOTIDE SEQUENCE [LARGE SCALE GENOMIC DNA]</scope>
    <source>
        <strain evidence="1 2">HU44</strain>
    </source>
</reference>
<name>A0ABS7H593_9HYPH</name>
<keyword evidence="2" id="KW-1185">Reference proteome</keyword>
<evidence type="ECO:0000313" key="1">
    <source>
        <dbReference type="EMBL" id="MBW9062378.1"/>
    </source>
</evidence>
<accession>A0ABS7H593</accession>
<protein>
    <submittedName>
        <fullName evidence="1">Uncharacterized protein</fullName>
    </submittedName>
</protein>
<dbReference type="EMBL" id="JAEUAO010000001">
    <property type="protein sequence ID" value="MBW9062378.1"/>
    <property type="molecule type" value="Genomic_DNA"/>
</dbReference>
<organism evidence="1 2">
    <name type="scientific">Rhizobium herbae</name>
    <dbReference type="NCBI Taxonomy" id="508661"/>
    <lineage>
        <taxon>Bacteria</taxon>
        <taxon>Pseudomonadati</taxon>
        <taxon>Pseudomonadota</taxon>
        <taxon>Alphaproteobacteria</taxon>
        <taxon>Hyphomicrobiales</taxon>
        <taxon>Rhizobiaceae</taxon>
        <taxon>Rhizobium/Agrobacterium group</taxon>
        <taxon>Rhizobium</taxon>
    </lineage>
</organism>
<gene>
    <name evidence="1" type="ORF">JNB71_03505</name>
</gene>
<proteinExistence type="predicted"/>